<dbReference type="AlphaFoldDB" id="A0AAD1UK62"/>
<reference evidence="1" key="1">
    <citation type="submission" date="2023-07" db="EMBL/GenBank/DDBJ databases">
        <authorList>
            <consortium name="AG Swart"/>
            <person name="Singh M."/>
            <person name="Singh A."/>
            <person name="Seah K."/>
            <person name="Emmerich C."/>
        </authorList>
    </citation>
    <scope>NUCLEOTIDE SEQUENCE</scope>
    <source>
        <strain evidence="1">DP1</strain>
    </source>
</reference>
<evidence type="ECO:0000313" key="2">
    <source>
        <dbReference type="Proteomes" id="UP001295684"/>
    </source>
</evidence>
<dbReference type="EMBL" id="CAMPGE010009890">
    <property type="protein sequence ID" value="CAI2368748.1"/>
    <property type="molecule type" value="Genomic_DNA"/>
</dbReference>
<dbReference type="Proteomes" id="UP001295684">
    <property type="component" value="Unassembled WGS sequence"/>
</dbReference>
<evidence type="ECO:0000313" key="1">
    <source>
        <dbReference type="EMBL" id="CAI2368748.1"/>
    </source>
</evidence>
<keyword evidence="2" id="KW-1185">Reference proteome</keyword>
<organism evidence="1 2">
    <name type="scientific">Euplotes crassus</name>
    <dbReference type="NCBI Taxonomy" id="5936"/>
    <lineage>
        <taxon>Eukaryota</taxon>
        <taxon>Sar</taxon>
        <taxon>Alveolata</taxon>
        <taxon>Ciliophora</taxon>
        <taxon>Intramacronucleata</taxon>
        <taxon>Spirotrichea</taxon>
        <taxon>Hypotrichia</taxon>
        <taxon>Euplotida</taxon>
        <taxon>Euplotidae</taxon>
        <taxon>Moneuplotes</taxon>
    </lineage>
</organism>
<gene>
    <name evidence="1" type="ORF">ECRASSUSDP1_LOCUS10044</name>
</gene>
<proteinExistence type="predicted"/>
<protein>
    <submittedName>
        <fullName evidence="1">Uncharacterized protein</fullName>
    </submittedName>
</protein>
<comment type="caution">
    <text evidence="1">The sequence shown here is derived from an EMBL/GenBank/DDBJ whole genome shotgun (WGS) entry which is preliminary data.</text>
</comment>
<accession>A0AAD1UK62</accession>
<name>A0AAD1UK62_EUPCR</name>
<sequence>MSVNDILFKNFNKVKRDLKSPSANTKPKLKNSNKWNTSFMKSFQKAGGKKYNSPTYPFTNIGLKSQANVPNSRSKIPDISSISSMVHLKNSQNPYCRRCKKFKQGFTLSKLTNNIIKRRIIFKDPKYCVCKRNSEVPRDRWGMREKSKGNRSYNYNSPALFDPQIISSSRRTNDNSYNHSNKNSFYSGNVGTTFEARQIPDKIPLVNKKEIEKEKNFSSFDNTRPTHRRIKSNMEIGRIQNLYEMYLKTTKRDKVFHTKEDEAKYINDVSSEEETQKKAPSAPKAETLFIKCEKSKGGEYPASLLFMDFNRREIIENFIKNDGSVIEDADQKKQMSKRIFQKFKSKYGLSKVQNQDAKTISNNTKIKMMLQEKIDF</sequence>